<comment type="caution">
    <text evidence="1">The sequence shown here is derived from an EMBL/GenBank/DDBJ whole genome shotgun (WGS) entry which is preliminary data.</text>
</comment>
<proteinExistence type="predicted"/>
<dbReference type="Proteomes" id="UP000029692">
    <property type="component" value="Unassembled WGS sequence"/>
</dbReference>
<dbReference type="eggNOG" id="ENOG5030HNR">
    <property type="taxonomic scope" value="Bacteria"/>
</dbReference>
<protein>
    <recommendedName>
        <fullName evidence="3">Alkylmercury lyase</fullName>
    </recommendedName>
</protein>
<dbReference type="RefSeq" id="WP_037546371.1">
    <property type="nucleotide sequence ID" value="NZ_JNUP01000035.1"/>
</dbReference>
<gene>
    <name evidence="1" type="ORF">DC28_04575</name>
</gene>
<evidence type="ECO:0008006" key="3">
    <source>
        <dbReference type="Google" id="ProtNLM"/>
    </source>
</evidence>
<dbReference type="AlphaFoldDB" id="A0A098R3Q2"/>
<evidence type="ECO:0000313" key="2">
    <source>
        <dbReference type="Proteomes" id="UP000029692"/>
    </source>
</evidence>
<evidence type="ECO:0000313" key="1">
    <source>
        <dbReference type="EMBL" id="KGE73317.1"/>
    </source>
</evidence>
<organism evidence="1 2">
    <name type="scientific">Spirochaeta lutea</name>
    <dbReference type="NCBI Taxonomy" id="1480694"/>
    <lineage>
        <taxon>Bacteria</taxon>
        <taxon>Pseudomonadati</taxon>
        <taxon>Spirochaetota</taxon>
        <taxon>Spirochaetia</taxon>
        <taxon>Spirochaetales</taxon>
        <taxon>Spirochaetaceae</taxon>
        <taxon>Spirochaeta</taxon>
    </lineage>
</organism>
<sequence>MILFQYFCGCPNSSITLANLQSVMRKQHIPDDNLDIVEISSIEQAEREKFSGSPTILIDNIDIYTLEKPVSFSFACRVYNIQGQNTGVLPESFIESRMDEIQQRLREVT</sequence>
<dbReference type="STRING" id="1480694.DC28_04575"/>
<name>A0A098R3Q2_9SPIO</name>
<dbReference type="EMBL" id="JNUP01000035">
    <property type="protein sequence ID" value="KGE73317.1"/>
    <property type="molecule type" value="Genomic_DNA"/>
</dbReference>
<dbReference type="OrthoDB" id="9808140at2"/>
<accession>A0A098R3Q2</accession>
<reference evidence="1 2" key="1">
    <citation type="submission" date="2014-05" db="EMBL/GenBank/DDBJ databases">
        <title>De novo Genome Sequence of Spirocheata sp.</title>
        <authorList>
            <person name="Shivani Y."/>
            <person name="Subhash Y."/>
            <person name="Tushar L."/>
            <person name="Sasikala C."/>
            <person name="Ramana C.V."/>
        </authorList>
    </citation>
    <scope>NUCLEOTIDE SEQUENCE [LARGE SCALE GENOMIC DNA]</scope>
    <source>
        <strain evidence="1 2">JC230</strain>
    </source>
</reference>
<keyword evidence="2" id="KW-1185">Reference proteome</keyword>